<protein>
    <submittedName>
        <fullName evidence="2">Uncharacterized protein</fullName>
    </submittedName>
</protein>
<gene>
    <name evidence="2" type="ORF">CU097_002957</name>
</gene>
<sequence>MRKFRIKKEPFSRTGFFFTFLGFLLILLCLIGCQTPGSKSLYFVKVTDAPSYKGSPMSAYYGWRGYCIDDGQTNCYGHDVLVVPLDVSISNSLNITYPRLFTDAISPDTDLNPGAAPNPAHDPKIFPAAVLCLLCSGVSLFLGFWKWYQPHKYADQHYTRGFLAASSAVLALLLVALSSVMYQNAVYELNVMYPNLVASEGPSMIMVGVAFGSFFIAAIGLLRGVLNADMSTEGYNAI</sequence>
<organism evidence="2 3">
    <name type="scientific">Rhizopus azygosporus</name>
    <name type="common">Rhizopus microsporus var. azygosporus</name>
    <dbReference type="NCBI Taxonomy" id="86630"/>
    <lineage>
        <taxon>Eukaryota</taxon>
        <taxon>Fungi</taxon>
        <taxon>Fungi incertae sedis</taxon>
        <taxon>Mucoromycota</taxon>
        <taxon>Mucoromycotina</taxon>
        <taxon>Mucoromycetes</taxon>
        <taxon>Mucorales</taxon>
        <taxon>Mucorineae</taxon>
        <taxon>Rhizopodaceae</taxon>
        <taxon>Rhizopus</taxon>
    </lineage>
</organism>
<name>A0A367J0Z5_RHIAZ</name>
<evidence type="ECO:0000313" key="3">
    <source>
        <dbReference type="Proteomes" id="UP000252139"/>
    </source>
</evidence>
<feature type="transmembrane region" description="Helical" evidence="1">
    <location>
        <begin position="125"/>
        <end position="148"/>
    </location>
</feature>
<evidence type="ECO:0000313" key="2">
    <source>
        <dbReference type="EMBL" id="RCH83613.1"/>
    </source>
</evidence>
<keyword evidence="3" id="KW-1185">Reference proteome</keyword>
<proteinExistence type="predicted"/>
<reference evidence="2 3" key="1">
    <citation type="journal article" date="2018" name="G3 (Bethesda)">
        <title>Phylogenetic and Phylogenomic Definition of Rhizopus Species.</title>
        <authorList>
            <person name="Gryganskyi A.P."/>
            <person name="Golan J."/>
            <person name="Dolatabadi S."/>
            <person name="Mondo S."/>
            <person name="Robb S."/>
            <person name="Idnurm A."/>
            <person name="Muszewska A."/>
            <person name="Steczkiewicz K."/>
            <person name="Masonjones S."/>
            <person name="Liao H.L."/>
            <person name="Gajdeczka M.T."/>
            <person name="Anike F."/>
            <person name="Vuek A."/>
            <person name="Anishchenko I.M."/>
            <person name="Voigt K."/>
            <person name="de Hoog G.S."/>
            <person name="Smith M.E."/>
            <person name="Heitman J."/>
            <person name="Vilgalys R."/>
            <person name="Stajich J.E."/>
        </authorList>
    </citation>
    <scope>NUCLEOTIDE SEQUENCE [LARGE SCALE GENOMIC DNA]</scope>
    <source>
        <strain evidence="2 3">CBS 357.93</strain>
    </source>
</reference>
<feature type="transmembrane region" description="Helical" evidence="1">
    <location>
        <begin position="160"/>
        <end position="182"/>
    </location>
</feature>
<evidence type="ECO:0000256" key="1">
    <source>
        <dbReference type="SAM" id="Phobius"/>
    </source>
</evidence>
<feature type="transmembrane region" description="Helical" evidence="1">
    <location>
        <begin position="202"/>
        <end position="222"/>
    </location>
</feature>
<keyword evidence="1" id="KW-0472">Membrane</keyword>
<accession>A0A367J0Z5</accession>
<comment type="caution">
    <text evidence="2">The sequence shown here is derived from an EMBL/GenBank/DDBJ whole genome shotgun (WGS) entry which is preliminary data.</text>
</comment>
<dbReference type="EMBL" id="PJQL01002606">
    <property type="protein sequence ID" value="RCH83613.1"/>
    <property type="molecule type" value="Genomic_DNA"/>
</dbReference>
<dbReference type="AlphaFoldDB" id="A0A367J0Z5"/>
<dbReference type="Proteomes" id="UP000252139">
    <property type="component" value="Unassembled WGS sequence"/>
</dbReference>
<dbReference type="OrthoDB" id="2398617at2759"/>
<keyword evidence="1" id="KW-1133">Transmembrane helix</keyword>
<keyword evidence="1" id="KW-0812">Transmembrane</keyword>